<dbReference type="EMBL" id="OU893344">
    <property type="protein sequence ID" value="CAG9784925.1"/>
    <property type="molecule type" value="Genomic_DNA"/>
</dbReference>
<accession>A0A9N9QX07</accession>
<keyword evidence="2" id="KW-1185">Reference proteome</keyword>
<reference evidence="1" key="1">
    <citation type="submission" date="2021-12" db="EMBL/GenBank/DDBJ databases">
        <authorList>
            <person name="King R."/>
        </authorList>
    </citation>
    <scope>NUCLEOTIDE SEQUENCE</scope>
</reference>
<reference evidence="1" key="2">
    <citation type="submission" date="2022-10" db="EMBL/GenBank/DDBJ databases">
        <authorList>
            <consortium name="ENA_rothamsted_submissions"/>
            <consortium name="culmorum"/>
            <person name="King R."/>
        </authorList>
    </citation>
    <scope>NUCLEOTIDE SEQUENCE</scope>
</reference>
<dbReference type="OrthoDB" id="6348134at2759"/>
<gene>
    <name evidence="1" type="ORF">DIATSA_LOCUS2988</name>
</gene>
<evidence type="ECO:0000313" key="1">
    <source>
        <dbReference type="EMBL" id="CAG9784925.1"/>
    </source>
</evidence>
<dbReference type="Proteomes" id="UP001153714">
    <property type="component" value="Chromosome 13"/>
</dbReference>
<name>A0A9N9QX07_9NEOP</name>
<proteinExistence type="predicted"/>
<dbReference type="AlphaFoldDB" id="A0A9N9QX07"/>
<organism evidence="1 2">
    <name type="scientific">Diatraea saccharalis</name>
    <name type="common">sugarcane borer</name>
    <dbReference type="NCBI Taxonomy" id="40085"/>
    <lineage>
        <taxon>Eukaryota</taxon>
        <taxon>Metazoa</taxon>
        <taxon>Ecdysozoa</taxon>
        <taxon>Arthropoda</taxon>
        <taxon>Hexapoda</taxon>
        <taxon>Insecta</taxon>
        <taxon>Pterygota</taxon>
        <taxon>Neoptera</taxon>
        <taxon>Endopterygota</taxon>
        <taxon>Lepidoptera</taxon>
        <taxon>Glossata</taxon>
        <taxon>Ditrysia</taxon>
        <taxon>Pyraloidea</taxon>
        <taxon>Crambidae</taxon>
        <taxon>Crambinae</taxon>
        <taxon>Diatraea</taxon>
    </lineage>
</organism>
<protein>
    <submittedName>
        <fullName evidence="1">Uncharacterized protein</fullName>
    </submittedName>
</protein>
<evidence type="ECO:0000313" key="2">
    <source>
        <dbReference type="Proteomes" id="UP001153714"/>
    </source>
</evidence>
<sequence>MSNFKLPEIENLLQSTDTAFGMSSDFYNPTNIKYKTNDPFQVLKKDNIKPTPDKDNTNLGSDYEIYFQNELKTPKKCGKEKVRIYLDKEKRKIRDLSKNYMEVEKFCNQF</sequence>